<gene>
    <name evidence="1" type="ORF">DW222_11490</name>
</gene>
<comment type="caution">
    <text evidence="1">The sequence shown here is derived from an EMBL/GenBank/DDBJ whole genome shotgun (WGS) entry which is preliminary data.</text>
</comment>
<dbReference type="AlphaFoldDB" id="A0A414W115"/>
<evidence type="ECO:0000313" key="1">
    <source>
        <dbReference type="EMBL" id="RHH17999.1"/>
    </source>
</evidence>
<accession>A0A414W115</accession>
<name>A0A414W115_9FIRM</name>
<dbReference type="EMBL" id="QRJH01000005">
    <property type="protein sequence ID" value="RHH17999.1"/>
    <property type="molecule type" value="Genomic_DNA"/>
</dbReference>
<evidence type="ECO:0000313" key="2">
    <source>
        <dbReference type="Proteomes" id="UP000284024"/>
    </source>
</evidence>
<protein>
    <submittedName>
        <fullName evidence="1">Uncharacterized protein</fullName>
    </submittedName>
</protein>
<reference evidence="1 2" key="1">
    <citation type="submission" date="2018-08" db="EMBL/GenBank/DDBJ databases">
        <title>A genome reference for cultivated species of the human gut microbiota.</title>
        <authorList>
            <person name="Zou Y."/>
            <person name="Xue W."/>
            <person name="Luo G."/>
        </authorList>
    </citation>
    <scope>NUCLEOTIDE SEQUENCE [LARGE SCALE GENOMIC DNA]</scope>
    <source>
        <strain evidence="1 2">AM18-2AC</strain>
    </source>
</reference>
<organism evidence="1 2">
    <name type="scientific">Blautia obeum</name>
    <dbReference type="NCBI Taxonomy" id="40520"/>
    <lineage>
        <taxon>Bacteria</taxon>
        <taxon>Bacillati</taxon>
        <taxon>Bacillota</taxon>
        <taxon>Clostridia</taxon>
        <taxon>Lachnospirales</taxon>
        <taxon>Lachnospiraceae</taxon>
        <taxon>Blautia</taxon>
    </lineage>
</organism>
<dbReference type="RefSeq" id="WP_118235890.1">
    <property type="nucleotide sequence ID" value="NZ_QRJH01000005.1"/>
</dbReference>
<sequence length="286" mass="33048">MECRTSSALRRKALGRILDLFPNDRDVYENWQKYAQIYAMGYKDAPGNMDDIVDYWGSLGHDYNAGFEEGTRRALLRVALSIVNNAIKHGESEGYLFDQVQTCASPECFAIVYLLYSCLQQTEEERLEIAKQDFIQKETDDDDENIMMEYGIGLETIKEWKSEAPQNRPYTKRYHAADPVLLKGALAVLQQLFPDQQSAYDEIETGLKIYLTGFYDSVKRLVITWLKKSGNPELIIQLLQELNILFRANTPPDQIPSYIINRAPEHTKPLFQLLINFYKESLYENS</sequence>
<dbReference type="Proteomes" id="UP000284024">
    <property type="component" value="Unassembled WGS sequence"/>
</dbReference>
<proteinExistence type="predicted"/>